<feature type="compositionally biased region" description="Polar residues" evidence="1">
    <location>
        <begin position="7"/>
        <end position="22"/>
    </location>
</feature>
<dbReference type="GO" id="GO:0003964">
    <property type="term" value="F:RNA-directed DNA polymerase activity"/>
    <property type="evidence" value="ECO:0007669"/>
    <property type="project" value="UniProtKB-KW"/>
</dbReference>
<keyword evidence="2" id="KW-0695">RNA-directed DNA polymerase</keyword>
<feature type="region of interest" description="Disordered" evidence="1">
    <location>
        <begin position="1"/>
        <end position="22"/>
    </location>
</feature>
<name>A0A6L2KPJ2_TANCI</name>
<gene>
    <name evidence="2" type="ORF">Tci_022847</name>
</gene>
<keyword evidence="2" id="KW-0548">Nucleotidyltransferase</keyword>
<comment type="caution">
    <text evidence="2">The sequence shown here is derived from an EMBL/GenBank/DDBJ whole genome shotgun (WGS) entry which is preliminary data.</text>
</comment>
<proteinExistence type="predicted"/>
<evidence type="ECO:0000256" key="1">
    <source>
        <dbReference type="SAM" id="MobiDB-lite"/>
    </source>
</evidence>
<reference evidence="2" key="1">
    <citation type="journal article" date="2019" name="Sci. Rep.">
        <title>Draft genome of Tanacetum cinerariifolium, the natural source of mosquito coil.</title>
        <authorList>
            <person name="Yamashiro T."/>
            <person name="Shiraishi A."/>
            <person name="Satake H."/>
            <person name="Nakayama K."/>
        </authorList>
    </citation>
    <scope>NUCLEOTIDE SEQUENCE</scope>
</reference>
<organism evidence="2">
    <name type="scientific">Tanacetum cinerariifolium</name>
    <name type="common">Dalmatian daisy</name>
    <name type="synonym">Chrysanthemum cinerariifolium</name>
    <dbReference type="NCBI Taxonomy" id="118510"/>
    <lineage>
        <taxon>Eukaryota</taxon>
        <taxon>Viridiplantae</taxon>
        <taxon>Streptophyta</taxon>
        <taxon>Embryophyta</taxon>
        <taxon>Tracheophyta</taxon>
        <taxon>Spermatophyta</taxon>
        <taxon>Magnoliopsida</taxon>
        <taxon>eudicotyledons</taxon>
        <taxon>Gunneridae</taxon>
        <taxon>Pentapetalae</taxon>
        <taxon>asterids</taxon>
        <taxon>campanulids</taxon>
        <taxon>Asterales</taxon>
        <taxon>Asteraceae</taxon>
        <taxon>Asteroideae</taxon>
        <taxon>Anthemideae</taxon>
        <taxon>Anthemidinae</taxon>
        <taxon>Tanacetum</taxon>
    </lineage>
</organism>
<protein>
    <submittedName>
        <fullName evidence="2">RNA-directed DNA polymerase, eukaryota, reverse transcriptase zinc-binding domain protein</fullName>
    </submittedName>
</protein>
<keyword evidence="2" id="KW-0808">Transferase</keyword>
<accession>A0A6L2KPJ2</accession>
<dbReference type="EMBL" id="BKCJ010002779">
    <property type="protein sequence ID" value="GEU50869.1"/>
    <property type="molecule type" value="Genomic_DNA"/>
</dbReference>
<evidence type="ECO:0000313" key="2">
    <source>
        <dbReference type="EMBL" id="GEU50869.1"/>
    </source>
</evidence>
<sequence>MKPTDPNPKQQNLNPKTSPIFTNTSFGKPSFVSVVNGSSSTGDSNIPTKIRSISLKDQDLVSIDDSSKVLLVKLKDVDSMSNMYSICRNEGLENLKIHHVGGLWIWIQFPSTASRTTFQGNECMKSFSLSFKNVSPSFKVDERLIWFEISGLPLCAWGSATFKKTSDDECKEKKVDAPEDAKSVDDLDDLLNDLNENKMNHEDIPQDVNEPLNKKCDTQYMEENTNIQRQNPNNLWKQEGGVGDEEVVVGEGVVVTSSSLEMLTNSCLGGIMVSLIFLEGLEEEALVEFIVEWFEKDENGKKNRKKGVFSLKA</sequence>
<dbReference type="AlphaFoldDB" id="A0A6L2KPJ2"/>